<feature type="transmembrane region" description="Helical" evidence="1">
    <location>
        <begin position="33"/>
        <end position="52"/>
    </location>
</feature>
<protein>
    <submittedName>
        <fullName evidence="2">Uncharacterized protein</fullName>
    </submittedName>
</protein>
<dbReference type="Proteomes" id="UP000265663">
    <property type="component" value="Unassembled WGS sequence"/>
</dbReference>
<gene>
    <name evidence="2" type="ORF">GMOD_00003286</name>
</gene>
<evidence type="ECO:0000313" key="2">
    <source>
        <dbReference type="EMBL" id="RMZ74273.1"/>
    </source>
</evidence>
<name>A0A3M7MIF5_9PLEO</name>
<keyword evidence="1" id="KW-0472">Membrane</keyword>
<dbReference type="AlphaFoldDB" id="A0A3M7MIF5"/>
<keyword evidence="1" id="KW-0812">Transmembrane</keyword>
<sequence length="314" mass="35221">MNKTRRRKNQHSVTTTPMLTSIYKWLTNKPIKAARYVAPITVVLLAGVIVSYIRRGDWTVAFSIVVASFLNCPLKKKVAGEAVKFLQASGLDTHNRRLQTFLAFVVFSTAFDILIALVLRVVYKELFLDNRIAKPALTALLITLANLSVLSGDILRILHLNAFLLASRSLRAASSSKWSLYSVQDPPGYSLNDIQGIDQVSNERDRKGSRLPKGQDVVQGTDTNLARMKQGFKELPGLWLKDWELVENEGEGENGASVCSDQEKRIQALFDDVNHLIDECQERKDVDWDGVIAVLEKGQNDCKVVEEQKQHVDK</sequence>
<organism evidence="2 3">
    <name type="scientific">Pyrenophora seminiperda CCB06</name>
    <dbReference type="NCBI Taxonomy" id="1302712"/>
    <lineage>
        <taxon>Eukaryota</taxon>
        <taxon>Fungi</taxon>
        <taxon>Dikarya</taxon>
        <taxon>Ascomycota</taxon>
        <taxon>Pezizomycotina</taxon>
        <taxon>Dothideomycetes</taxon>
        <taxon>Pleosporomycetidae</taxon>
        <taxon>Pleosporales</taxon>
        <taxon>Pleosporineae</taxon>
        <taxon>Pleosporaceae</taxon>
        <taxon>Pyrenophora</taxon>
    </lineage>
</organism>
<feature type="transmembrane region" description="Helical" evidence="1">
    <location>
        <begin position="135"/>
        <end position="158"/>
    </location>
</feature>
<evidence type="ECO:0000313" key="3">
    <source>
        <dbReference type="Proteomes" id="UP000265663"/>
    </source>
</evidence>
<dbReference type="EMBL" id="KE747844">
    <property type="protein sequence ID" value="RMZ74273.1"/>
    <property type="molecule type" value="Genomic_DNA"/>
</dbReference>
<proteinExistence type="predicted"/>
<feature type="transmembrane region" description="Helical" evidence="1">
    <location>
        <begin position="101"/>
        <end position="123"/>
    </location>
</feature>
<reference evidence="2 3" key="1">
    <citation type="journal article" date="2014" name="PLoS ONE">
        <title>De novo Genome Assembly of the Fungal Plant Pathogen Pyrenophora semeniperda.</title>
        <authorList>
            <person name="Soliai M.M."/>
            <person name="Meyer S.E."/>
            <person name="Udall J.A."/>
            <person name="Elzinga D.E."/>
            <person name="Hermansen R.A."/>
            <person name="Bodily P.M."/>
            <person name="Hart A.A."/>
            <person name="Coleman C.E."/>
        </authorList>
    </citation>
    <scope>NUCLEOTIDE SEQUENCE [LARGE SCALE GENOMIC DNA]</scope>
    <source>
        <strain evidence="2 3">CCB06</strain>
        <tissue evidence="2">Mycelium</tissue>
    </source>
</reference>
<keyword evidence="3" id="KW-1185">Reference proteome</keyword>
<accession>A0A3M7MIF5</accession>
<dbReference type="OrthoDB" id="3693998at2759"/>
<keyword evidence="1" id="KW-1133">Transmembrane helix</keyword>
<evidence type="ECO:0000256" key="1">
    <source>
        <dbReference type="SAM" id="Phobius"/>
    </source>
</evidence>